<evidence type="ECO:0000256" key="3">
    <source>
        <dbReference type="ARBA" id="ARBA00022737"/>
    </source>
</evidence>
<keyword evidence="10" id="KW-1185">Reference proteome</keyword>
<dbReference type="InterPro" id="IPR001878">
    <property type="entry name" value="Znf_CCHC"/>
</dbReference>
<feature type="compositionally biased region" description="Basic and acidic residues" evidence="7">
    <location>
        <begin position="70"/>
        <end position="79"/>
    </location>
</feature>
<evidence type="ECO:0000256" key="4">
    <source>
        <dbReference type="ARBA" id="ARBA00022771"/>
    </source>
</evidence>
<feature type="compositionally biased region" description="Polar residues" evidence="7">
    <location>
        <begin position="41"/>
        <end position="68"/>
    </location>
</feature>
<dbReference type="EMBL" id="JANIEX010000160">
    <property type="protein sequence ID" value="KAJ3572015.1"/>
    <property type="molecule type" value="Genomic_DNA"/>
</dbReference>
<proteinExistence type="predicted"/>
<feature type="region of interest" description="Disordered" evidence="7">
    <location>
        <begin position="514"/>
        <end position="533"/>
    </location>
</feature>
<dbReference type="PROSITE" id="PS50158">
    <property type="entry name" value="ZF_CCHC"/>
    <property type="match status" value="2"/>
</dbReference>
<dbReference type="GO" id="GO:0003676">
    <property type="term" value="F:nucleic acid binding"/>
    <property type="evidence" value="ECO:0007669"/>
    <property type="project" value="InterPro"/>
</dbReference>
<dbReference type="GO" id="GO:0008270">
    <property type="term" value="F:zinc ion binding"/>
    <property type="evidence" value="ECO:0007669"/>
    <property type="project" value="UniProtKB-KW"/>
</dbReference>
<gene>
    <name evidence="9" type="ORF">NP233_g3368</name>
</gene>
<dbReference type="PANTHER" id="PTHR47103:SF8">
    <property type="entry name" value="DNA-BINDING PROTEIN"/>
    <property type="match status" value="1"/>
</dbReference>
<dbReference type="SUPFAM" id="SSF57756">
    <property type="entry name" value="Retrovirus zinc finger-like domains"/>
    <property type="match status" value="1"/>
</dbReference>
<keyword evidence="4 6" id="KW-0863">Zinc-finger</keyword>
<dbReference type="Proteomes" id="UP001213000">
    <property type="component" value="Unassembled WGS sequence"/>
</dbReference>
<evidence type="ECO:0000256" key="2">
    <source>
        <dbReference type="ARBA" id="ARBA00022723"/>
    </source>
</evidence>
<sequence length="533" mass="60185">MAASSHSKSVRNSVITSFFPILNSTEGTDRDPDPNIEGSPPETSGNRASKPRASNATTPSRSQGQQEPVDTDKNKSTRKLLENRKHLINEGLLREDDDSPTLETIAKILLAISTNAGTAADVKKNTRAVASLVKRRAELEAWRLEEGEIEEKAKEREDELKKEVMETMRKAMEEAEKKRQEREERVQERVDRSLRALEQLTKEVKAAEENKANRGPPTAPRWGDRDDFPPLGTQPQRRSNQPTKQPTTQAQWDQARERERRRTRARQLVLDIGKDHSLANTSNVGKREKMREALKKIGAPEGANVVQVDKMRMGGLLIELNSEETGDWLREPTNSAAFRKELGIEMDFTRRTRNFVAMFVPIGHIDPDNKDHIEELKDENCWDDDTFVKARWIKAVEKRSIGQRSAHMLITLADGEELERILAGTRRSISIRGRQIKIDKDQRIPVRCAKCQRYGHYASDCLETEVTCGRCGETGHRHSECTAENARCANCKEDGHEAHSSECPTYKSKLATLNGTPNYRPAVRTTGTSPPSL</sequence>
<dbReference type="PANTHER" id="PTHR47103">
    <property type="entry name" value="DNA-BINDING PROTEIN"/>
    <property type="match status" value="1"/>
</dbReference>
<organism evidence="9 10">
    <name type="scientific">Leucocoprinus birnbaumii</name>
    <dbReference type="NCBI Taxonomy" id="56174"/>
    <lineage>
        <taxon>Eukaryota</taxon>
        <taxon>Fungi</taxon>
        <taxon>Dikarya</taxon>
        <taxon>Basidiomycota</taxon>
        <taxon>Agaricomycotina</taxon>
        <taxon>Agaricomycetes</taxon>
        <taxon>Agaricomycetidae</taxon>
        <taxon>Agaricales</taxon>
        <taxon>Agaricineae</taxon>
        <taxon>Agaricaceae</taxon>
        <taxon>Leucocoprinus</taxon>
    </lineage>
</organism>
<dbReference type="InterPro" id="IPR036875">
    <property type="entry name" value="Znf_CCHC_sf"/>
</dbReference>
<evidence type="ECO:0000256" key="5">
    <source>
        <dbReference type="ARBA" id="ARBA00022833"/>
    </source>
</evidence>
<dbReference type="AlphaFoldDB" id="A0AAD5VY21"/>
<evidence type="ECO:0000259" key="8">
    <source>
        <dbReference type="PROSITE" id="PS50158"/>
    </source>
</evidence>
<comment type="caution">
    <text evidence="9">The sequence shown here is derived from an EMBL/GenBank/DDBJ whole genome shotgun (WGS) entry which is preliminary data.</text>
</comment>
<dbReference type="Gene3D" id="4.10.60.10">
    <property type="entry name" value="Zinc finger, CCHC-type"/>
    <property type="match status" value="1"/>
</dbReference>
<dbReference type="SMART" id="SM00343">
    <property type="entry name" value="ZnF_C2HC"/>
    <property type="match status" value="3"/>
</dbReference>
<keyword evidence="2" id="KW-0479">Metal-binding</keyword>
<reference evidence="9" key="1">
    <citation type="submission" date="2022-07" db="EMBL/GenBank/DDBJ databases">
        <title>Genome Sequence of Leucocoprinus birnbaumii.</title>
        <authorList>
            <person name="Buettner E."/>
        </authorList>
    </citation>
    <scope>NUCLEOTIDE SEQUENCE</scope>
    <source>
        <strain evidence="9">VT141</strain>
    </source>
</reference>
<keyword evidence="1" id="KW-0507">mRNA processing</keyword>
<feature type="region of interest" description="Disordered" evidence="7">
    <location>
        <begin position="1"/>
        <end position="79"/>
    </location>
</feature>
<protein>
    <recommendedName>
        <fullName evidence="8">CCHC-type domain-containing protein</fullName>
    </recommendedName>
</protein>
<accession>A0AAD5VY21</accession>
<evidence type="ECO:0000313" key="10">
    <source>
        <dbReference type="Proteomes" id="UP001213000"/>
    </source>
</evidence>
<dbReference type="GO" id="GO:0006397">
    <property type="term" value="P:mRNA processing"/>
    <property type="evidence" value="ECO:0007669"/>
    <property type="project" value="UniProtKB-KW"/>
</dbReference>
<feature type="compositionally biased region" description="Polar residues" evidence="7">
    <location>
        <begin position="1"/>
        <end position="26"/>
    </location>
</feature>
<evidence type="ECO:0000256" key="1">
    <source>
        <dbReference type="ARBA" id="ARBA00022664"/>
    </source>
</evidence>
<evidence type="ECO:0000313" key="9">
    <source>
        <dbReference type="EMBL" id="KAJ3572015.1"/>
    </source>
</evidence>
<keyword evidence="3" id="KW-0677">Repeat</keyword>
<feature type="compositionally biased region" description="Polar residues" evidence="7">
    <location>
        <begin position="233"/>
        <end position="252"/>
    </location>
</feature>
<feature type="domain" description="CCHC-type" evidence="8">
    <location>
        <begin position="447"/>
        <end position="461"/>
    </location>
</feature>
<feature type="domain" description="CCHC-type" evidence="8">
    <location>
        <begin position="468"/>
        <end position="481"/>
    </location>
</feature>
<evidence type="ECO:0000256" key="7">
    <source>
        <dbReference type="SAM" id="MobiDB-lite"/>
    </source>
</evidence>
<keyword evidence="5" id="KW-0862">Zinc</keyword>
<feature type="region of interest" description="Disordered" evidence="7">
    <location>
        <begin position="171"/>
        <end position="190"/>
    </location>
</feature>
<name>A0AAD5VY21_9AGAR</name>
<feature type="region of interest" description="Disordered" evidence="7">
    <location>
        <begin position="204"/>
        <end position="263"/>
    </location>
</feature>
<evidence type="ECO:0000256" key="6">
    <source>
        <dbReference type="PROSITE-ProRule" id="PRU00047"/>
    </source>
</evidence>